<feature type="domain" description="AMP-dependent synthetase/ligase" evidence="3">
    <location>
        <begin position="9"/>
        <end position="362"/>
    </location>
</feature>
<dbReference type="InterPro" id="IPR020845">
    <property type="entry name" value="AMP-binding_CS"/>
</dbReference>
<dbReference type="InterPro" id="IPR050237">
    <property type="entry name" value="ATP-dep_AMP-bd_enzyme"/>
</dbReference>
<dbReference type="InterPro" id="IPR025110">
    <property type="entry name" value="AMP-bd_C"/>
</dbReference>
<comment type="similarity">
    <text evidence="1">Belongs to the ATP-dependent AMP-binding enzyme family.</text>
</comment>
<organism evidence="5 6">
    <name type="scientific">Brevibacillus fluminis</name>
    <dbReference type="NCBI Taxonomy" id="511487"/>
    <lineage>
        <taxon>Bacteria</taxon>
        <taxon>Bacillati</taxon>
        <taxon>Bacillota</taxon>
        <taxon>Bacilli</taxon>
        <taxon>Bacillales</taxon>
        <taxon>Paenibacillaceae</taxon>
        <taxon>Brevibacillus</taxon>
    </lineage>
</organism>
<dbReference type="GO" id="GO:0016878">
    <property type="term" value="F:acid-thiol ligase activity"/>
    <property type="evidence" value="ECO:0007669"/>
    <property type="project" value="UniProtKB-ARBA"/>
</dbReference>
<sequence length="516" mass="56888">MTTLHTYLTQRAASTPHLEALVAADQRFTYMEFNNRVNQLAAYMLAAGVTKGDHIGILCKNNHPYPTILLAALKIGAVAIPLNWRLTAYEMQGIMKIAEPRMLFYDEEFADTLSLLRGIKFVPVSEGLVLSPEFDSIFSTYSTAEPASAPISDQDLAFILFTSGTTGIPKGCMIAHECYDLYMRQQQPHPRVEAGLRFLAVHPMFHMSSTSLIFFHILRGNTMVFLDDQSPAAILDMIAKEKIQTMFAFPSVYAHLWEEIRQEGRDVSSLLYVSAGGTKVPASLIRRYLKMGIPMGSGYGSTEAAFVSHWNPSMGIDTAESTGTLMPQVQVKIVDPQSGEELPAGEVGEIIVKSPYLFKGYLNNPEATAQTIRDGWIHMGDAGKLDENGLLYVSGRFKEMILFGGDNIYPAELEEVIHKIPGVLEVAVIGVPHEEMGEAPLACIIKHPTSRLTKEDILNECRERLAAYKIPDVMFVDHLPKNGVGKVLKAVLKEQLAGDKAPSAVKKLDVKLTSTP</sequence>
<feature type="domain" description="AMP-binding enzyme C-terminal" evidence="4">
    <location>
        <begin position="412"/>
        <end position="486"/>
    </location>
</feature>
<evidence type="ECO:0000259" key="3">
    <source>
        <dbReference type="Pfam" id="PF00501"/>
    </source>
</evidence>
<dbReference type="RefSeq" id="WP_122916123.1">
    <property type="nucleotide sequence ID" value="NZ_RHHQ01000003.1"/>
</dbReference>
<dbReference type="InterPro" id="IPR000873">
    <property type="entry name" value="AMP-dep_synth/lig_dom"/>
</dbReference>
<dbReference type="PANTHER" id="PTHR43767">
    <property type="entry name" value="LONG-CHAIN-FATTY-ACID--COA LIGASE"/>
    <property type="match status" value="1"/>
</dbReference>
<proteinExistence type="inferred from homology"/>
<name>A0A3M8DWD4_9BACL</name>
<dbReference type="Gene3D" id="3.40.50.12780">
    <property type="entry name" value="N-terminal domain of ligase-like"/>
    <property type="match status" value="1"/>
</dbReference>
<dbReference type="AlphaFoldDB" id="A0A3M8DWD4"/>
<dbReference type="Proteomes" id="UP000271031">
    <property type="component" value="Unassembled WGS sequence"/>
</dbReference>
<evidence type="ECO:0000259" key="4">
    <source>
        <dbReference type="Pfam" id="PF13193"/>
    </source>
</evidence>
<accession>A0A3M8DWD4</accession>
<evidence type="ECO:0000313" key="6">
    <source>
        <dbReference type="Proteomes" id="UP000271031"/>
    </source>
</evidence>
<dbReference type="EMBL" id="RHHQ01000003">
    <property type="protein sequence ID" value="RNB92418.1"/>
    <property type="molecule type" value="Genomic_DNA"/>
</dbReference>
<dbReference type="PANTHER" id="PTHR43767:SF1">
    <property type="entry name" value="NONRIBOSOMAL PEPTIDE SYNTHASE PES1 (EUROFUNG)-RELATED"/>
    <property type="match status" value="1"/>
</dbReference>
<dbReference type="Gene3D" id="3.30.300.30">
    <property type="match status" value="1"/>
</dbReference>
<dbReference type="OrthoDB" id="9757771at2"/>
<comment type="caution">
    <text evidence="5">The sequence shown here is derived from an EMBL/GenBank/DDBJ whole genome shotgun (WGS) entry which is preliminary data.</text>
</comment>
<evidence type="ECO:0000256" key="2">
    <source>
        <dbReference type="ARBA" id="ARBA00022598"/>
    </source>
</evidence>
<protein>
    <submittedName>
        <fullName evidence="5">Long-chain fatty acid--CoA ligase</fullName>
    </submittedName>
</protein>
<dbReference type="InterPro" id="IPR045851">
    <property type="entry name" value="AMP-bd_C_sf"/>
</dbReference>
<dbReference type="FunFam" id="3.30.300.30:FF:000008">
    <property type="entry name" value="2,3-dihydroxybenzoate-AMP ligase"/>
    <property type="match status" value="1"/>
</dbReference>
<keyword evidence="2 5" id="KW-0436">Ligase</keyword>
<evidence type="ECO:0000256" key="1">
    <source>
        <dbReference type="ARBA" id="ARBA00006432"/>
    </source>
</evidence>
<dbReference type="Pfam" id="PF00501">
    <property type="entry name" value="AMP-binding"/>
    <property type="match status" value="1"/>
</dbReference>
<evidence type="ECO:0000313" key="5">
    <source>
        <dbReference type="EMBL" id="RNB92418.1"/>
    </source>
</evidence>
<keyword evidence="6" id="KW-1185">Reference proteome</keyword>
<dbReference type="InterPro" id="IPR042099">
    <property type="entry name" value="ANL_N_sf"/>
</dbReference>
<dbReference type="SUPFAM" id="SSF56801">
    <property type="entry name" value="Acetyl-CoA synthetase-like"/>
    <property type="match status" value="1"/>
</dbReference>
<gene>
    <name evidence="5" type="ORF">EDM56_01590</name>
</gene>
<reference evidence="5 6" key="1">
    <citation type="submission" date="2018-10" db="EMBL/GenBank/DDBJ databases">
        <title>Phylogenomics of Brevibacillus.</title>
        <authorList>
            <person name="Dunlap C."/>
        </authorList>
    </citation>
    <scope>NUCLEOTIDE SEQUENCE [LARGE SCALE GENOMIC DNA]</scope>
    <source>
        <strain evidence="5 6">JCM 15716</strain>
    </source>
</reference>
<dbReference type="Pfam" id="PF13193">
    <property type="entry name" value="AMP-binding_C"/>
    <property type="match status" value="1"/>
</dbReference>
<dbReference type="PROSITE" id="PS00455">
    <property type="entry name" value="AMP_BINDING"/>
    <property type="match status" value="1"/>
</dbReference>